<name>A0A0F8Y344_9ZZZZ</name>
<proteinExistence type="predicted"/>
<feature type="region of interest" description="Disordered" evidence="1">
    <location>
        <begin position="1"/>
        <end position="35"/>
    </location>
</feature>
<dbReference type="AlphaFoldDB" id="A0A0F8Y344"/>
<organism evidence="2">
    <name type="scientific">marine sediment metagenome</name>
    <dbReference type="NCBI Taxonomy" id="412755"/>
    <lineage>
        <taxon>unclassified sequences</taxon>
        <taxon>metagenomes</taxon>
        <taxon>ecological metagenomes</taxon>
    </lineage>
</organism>
<accession>A0A0F8Y344</accession>
<protein>
    <submittedName>
        <fullName evidence="2">Uncharacterized protein</fullName>
    </submittedName>
</protein>
<evidence type="ECO:0000313" key="2">
    <source>
        <dbReference type="EMBL" id="KKK48614.1"/>
    </source>
</evidence>
<feature type="compositionally biased region" description="Gly residues" evidence="1">
    <location>
        <begin position="1"/>
        <end position="15"/>
    </location>
</feature>
<dbReference type="EMBL" id="LAZR01068977">
    <property type="protein sequence ID" value="KKK48614.1"/>
    <property type="molecule type" value="Genomic_DNA"/>
</dbReference>
<reference evidence="2" key="1">
    <citation type="journal article" date="2015" name="Nature">
        <title>Complex archaea that bridge the gap between prokaryotes and eukaryotes.</title>
        <authorList>
            <person name="Spang A."/>
            <person name="Saw J.H."/>
            <person name="Jorgensen S.L."/>
            <person name="Zaremba-Niedzwiedzka K."/>
            <person name="Martijn J."/>
            <person name="Lind A.E."/>
            <person name="van Eijk R."/>
            <person name="Schleper C."/>
            <person name="Guy L."/>
            <person name="Ettema T.J."/>
        </authorList>
    </citation>
    <scope>NUCLEOTIDE SEQUENCE</scope>
</reference>
<comment type="caution">
    <text evidence="2">The sequence shown here is derived from an EMBL/GenBank/DDBJ whole genome shotgun (WGS) entry which is preliminary data.</text>
</comment>
<evidence type="ECO:0000256" key="1">
    <source>
        <dbReference type="SAM" id="MobiDB-lite"/>
    </source>
</evidence>
<gene>
    <name evidence="2" type="ORF">LCGC14_3143340</name>
</gene>
<feature type="non-terminal residue" evidence="2">
    <location>
        <position position="1"/>
    </location>
</feature>
<sequence length="35" mass="3311">GGAGTMQGKSPGGMAGQEHPGNPGQHDALPAQGVL</sequence>